<evidence type="ECO:0000313" key="4">
    <source>
        <dbReference type="Proteomes" id="UP001203069"/>
    </source>
</evidence>
<evidence type="ECO:0000313" key="3">
    <source>
        <dbReference type="EMBL" id="MCL2894533.1"/>
    </source>
</evidence>
<dbReference type="EMBL" id="JAKPBZ010000114">
    <property type="protein sequence ID" value="MCL2894533.1"/>
    <property type="molecule type" value="Genomic_DNA"/>
</dbReference>
<proteinExistence type="predicted"/>
<dbReference type="Proteomes" id="UP001203069">
    <property type="component" value="Unassembled WGS sequence"/>
</dbReference>
<evidence type="ECO:0000256" key="1">
    <source>
        <dbReference type="ARBA" id="ARBA00023002"/>
    </source>
</evidence>
<keyword evidence="1" id="KW-0560">Oxidoreductase</keyword>
<sequence length="427" mass="46175">MLIQRNLYEQTSPAAPETAPLAGEHEADFVVIGAGYTGLTAAIHAAGQGTKTLVLEAEEAGFGGSGRNHGHCVPVFGFTDPPGFIEKLGRERGARYASLLVNSGKKVFSLIERYGIDCEAARTGALQLAHRPAAMERLKRQHDFYAELGVKPQLLDRQQVTAMTGSDAYYGGWMHPDGGHLNPLALARGLARAAMLEGAEIYTRSPALAIAREAGVWRVTCPGGSVRAKRIGIATNAYTARLFPPLGRSYFTMSAYALASEPLDPALRQYLLPGNQSVGDTRPDVRYLRFDSQNRLIVGGLIETIRGRNIAWSANFMRRRFCEIFPALHQELRWSAFWSGKLAINLDRQPHLYNPAPGLYALVGYSGRGVPLATALGEVLGEAGCGAAAKELPMAISTLRPLLAAPLLSAVVPRLRGPINRIHSLWG</sequence>
<dbReference type="PRINTS" id="PR00411">
    <property type="entry name" value="PNDRDTASEI"/>
</dbReference>
<feature type="domain" description="FAD dependent oxidoreductase" evidence="2">
    <location>
        <begin position="28"/>
        <end position="382"/>
    </location>
</feature>
<comment type="caution">
    <text evidence="3">The sequence shown here is derived from an EMBL/GenBank/DDBJ whole genome shotgun (WGS) entry which is preliminary data.</text>
</comment>
<keyword evidence="4" id="KW-1185">Reference proteome</keyword>
<dbReference type="PANTHER" id="PTHR13847">
    <property type="entry name" value="SARCOSINE DEHYDROGENASE-RELATED"/>
    <property type="match status" value="1"/>
</dbReference>
<reference evidence="3 4" key="1">
    <citation type="submission" date="2022-02" db="EMBL/GenBank/DDBJ databases">
        <title>Description of Brenneria tiliae sp. nov. isolated from symptomatic Tilia x moltkei and Tilia x europaea trees in the UK.</title>
        <authorList>
            <person name="Kile H."/>
        </authorList>
    </citation>
    <scope>NUCLEOTIDE SEQUENCE [LARGE SCALE GENOMIC DNA]</scope>
    <source>
        <strain evidence="3 4">MC1SB4.1</strain>
    </source>
</reference>
<dbReference type="InterPro" id="IPR006076">
    <property type="entry name" value="FAD-dep_OxRdtase"/>
</dbReference>
<evidence type="ECO:0000259" key="2">
    <source>
        <dbReference type="Pfam" id="PF01266"/>
    </source>
</evidence>
<dbReference type="SUPFAM" id="SSF51905">
    <property type="entry name" value="FAD/NAD(P)-binding domain"/>
    <property type="match status" value="1"/>
</dbReference>
<organism evidence="3 4">
    <name type="scientific">Brenneria tiliae</name>
    <dbReference type="NCBI Taxonomy" id="2914984"/>
    <lineage>
        <taxon>Bacteria</taxon>
        <taxon>Pseudomonadati</taxon>
        <taxon>Pseudomonadota</taxon>
        <taxon>Gammaproteobacteria</taxon>
        <taxon>Enterobacterales</taxon>
        <taxon>Pectobacteriaceae</taxon>
        <taxon>Brenneria</taxon>
    </lineage>
</organism>
<dbReference type="PANTHER" id="PTHR13847:SF281">
    <property type="entry name" value="FAD DEPENDENT OXIDOREDUCTASE DOMAIN-CONTAINING PROTEIN"/>
    <property type="match status" value="1"/>
</dbReference>
<name>A0ABT0MXG6_9GAMM</name>
<dbReference type="Gene3D" id="3.30.9.10">
    <property type="entry name" value="D-Amino Acid Oxidase, subunit A, domain 2"/>
    <property type="match status" value="1"/>
</dbReference>
<dbReference type="InterPro" id="IPR036188">
    <property type="entry name" value="FAD/NAD-bd_sf"/>
</dbReference>
<protein>
    <submittedName>
        <fullName evidence="3">FAD-binding oxidoreductase</fullName>
    </submittedName>
</protein>
<dbReference type="Gene3D" id="3.50.50.60">
    <property type="entry name" value="FAD/NAD(P)-binding domain"/>
    <property type="match status" value="1"/>
</dbReference>
<dbReference type="RefSeq" id="WP_249245671.1">
    <property type="nucleotide sequence ID" value="NZ_JAKPBZ010000114.1"/>
</dbReference>
<accession>A0ABT0MXG6</accession>
<dbReference type="Pfam" id="PF01266">
    <property type="entry name" value="DAO"/>
    <property type="match status" value="1"/>
</dbReference>
<gene>
    <name evidence="3" type="ORF">MFP26_17800</name>
</gene>